<gene>
    <name evidence="2" type="ORF">LCGC14_2362430</name>
</gene>
<protein>
    <submittedName>
        <fullName evidence="2">Uncharacterized protein</fullName>
    </submittedName>
</protein>
<evidence type="ECO:0000313" key="2">
    <source>
        <dbReference type="EMBL" id="KKL44763.1"/>
    </source>
</evidence>
<dbReference type="EMBL" id="LAZR01034641">
    <property type="protein sequence ID" value="KKL44763.1"/>
    <property type="molecule type" value="Genomic_DNA"/>
</dbReference>
<name>A0A0F9C650_9ZZZZ</name>
<accession>A0A0F9C650</accession>
<dbReference type="AlphaFoldDB" id="A0A0F9C650"/>
<proteinExistence type="predicted"/>
<reference evidence="2" key="1">
    <citation type="journal article" date="2015" name="Nature">
        <title>Complex archaea that bridge the gap between prokaryotes and eukaryotes.</title>
        <authorList>
            <person name="Spang A."/>
            <person name="Saw J.H."/>
            <person name="Jorgensen S.L."/>
            <person name="Zaremba-Niedzwiedzka K."/>
            <person name="Martijn J."/>
            <person name="Lind A.E."/>
            <person name="van Eijk R."/>
            <person name="Schleper C."/>
            <person name="Guy L."/>
            <person name="Ettema T.J."/>
        </authorList>
    </citation>
    <scope>NUCLEOTIDE SEQUENCE</scope>
</reference>
<sequence>MPAGNRFWDRNPVSRKKPLPKDALCQRETAAGVPCKTTLGLARHGRKILCGSHVAQAKRAVAKRRQEKAHINPIRVTDERPVLSCADPRNDGKPCQNTHSLKNVGGVILCHIHRKKRMDQARGVKRQSPLRHESRCTICKSGRRVEIEAGFVDGVLSAKQLAQHLGTSEWAIYRHMKYFGLDERRALNALPYLGHIMREGALKEPTARDAVAAAGMAFRITHGMRSQLDARMEVLEKKTAEALVAVLDRLDLEPIVYKRAGELLQQEVNRRFFGDVTGEDLDTWDLDGKETKH</sequence>
<comment type="caution">
    <text evidence="2">The sequence shown here is derived from an EMBL/GenBank/DDBJ whole genome shotgun (WGS) entry which is preliminary data.</text>
</comment>
<evidence type="ECO:0000256" key="1">
    <source>
        <dbReference type="SAM" id="MobiDB-lite"/>
    </source>
</evidence>
<organism evidence="2">
    <name type="scientific">marine sediment metagenome</name>
    <dbReference type="NCBI Taxonomy" id="412755"/>
    <lineage>
        <taxon>unclassified sequences</taxon>
        <taxon>metagenomes</taxon>
        <taxon>ecological metagenomes</taxon>
    </lineage>
</organism>
<feature type="region of interest" description="Disordered" evidence="1">
    <location>
        <begin position="1"/>
        <end position="20"/>
    </location>
</feature>